<dbReference type="InterPro" id="IPR051677">
    <property type="entry name" value="AfsR-DnrI-RedD_regulator"/>
</dbReference>
<dbReference type="GO" id="GO:0000160">
    <property type="term" value="P:phosphorelay signal transduction system"/>
    <property type="evidence" value="ECO:0007669"/>
    <property type="project" value="InterPro"/>
</dbReference>
<name>A0A5M3WTP1_9ACTN</name>
<dbReference type="PROSITE" id="PS51755">
    <property type="entry name" value="OMPR_PHOB"/>
    <property type="match status" value="1"/>
</dbReference>
<feature type="domain" description="OmpR/PhoB-type" evidence="6">
    <location>
        <begin position="12"/>
        <end position="116"/>
    </location>
</feature>
<keyword evidence="3 5" id="KW-0238">DNA-binding</keyword>
<dbReference type="InterPro" id="IPR041664">
    <property type="entry name" value="AAA_16"/>
</dbReference>
<dbReference type="Pfam" id="PF00486">
    <property type="entry name" value="Trans_reg_C"/>
    <property type="match status" value="1"/>
</dbReference>
<proteinExistence type="inferred from homology"/>
<protein>
    <recommendedName>
        <fullName evidence="6">OmpR/PhoB-type domain-containing protein</fullName>
    </recommendedName>
</protein>
<dbReference type="Pfam" id="PF13191">
    <property type="entry name" value="AAA_16"/>
    <property type="match status" value="1"/>
</dbReference>
<dbReference type="InterPro" id="IPR001867">
    <property type="entry name" value="OmpR/PhoB-type_DNA-bd"/>
</dbReference>
<dbReference type="SUPFAM" id="SSF46894">
    <property type="entry name" value="C-terminal effector domain of the bipartite response regulators"/>
    <property type="match status" value="1"/>
</dbReference>
<dbReference type="InterPro" id="IPR027417">
    <property type="entry name" value="P-loop_NTPase"/>
</dbReference>
<evidence type="ECO:0000256" key="1">
    <source>
        <dbReference type="ARBA" id="ARBA00005820"/>
    </source>
</evidence>
<evidence type="ECO:0000259" key="6">
    <source>
        <dbReference type="PROSITE" id="PS51755"/>
    </source>
</evidence>
<evidence type="ECO:0000313" key="7">
    <source>
        <dbReference type="EMBL" id="GES11896.1"/>
    </source>
</evidence>
<dbReference type="GO" id="GO:0006355">
    <property type="term" value="P:regulation of DNA-templated transcription"/>
    <property type="evidence" value="ECO:0007669"/>
    <property type="project" value="InterPro"/>
</dbReference>
<dbReference type="Proteomes" id="UP000331127">
    <property type="component" value="Unassembled WGS sequence"/>
</dbReference>
<dbReference type="Pfam" id="PF03704">
    <property type="entry name" value="BTAD"/>
    <property type="match status" value="1"/>
</dbReference>
<evidence type="ECO:0000256" key="5">
    <source>
        <dbReference type="PROSITE-ProRule" id="PRU01091"/>
    </source>
</evidence>
<dbReference type="AlphaFoldDB" id="A0A5M3WTP1"/>
<dbReference type="SMART" id="SM01043">
    <property type="entry name" value="BTAD"/>
    <property type="match status" value="1"/>
</dbReference>
<evidence type="ECO:0000256" key="2">
    <source>
        <dbReference type="ARBA" id="ARBA00023015"/>
    </source>
</evidence>
<dbReference type="PANTHER" id="PTHR35807:SF1">
    <property type="entry name" value="TRANSCRIPTIONAL REGULATOR REDD"/>
    <property type="match status" value="1"/>
</dbReference>
<evidence type="ECO:0000256" key="3">
    <source>
        <dbReference type="ARBA" id="ARBA00023125"/>
    </source>
</evidence>
<evidence type="ECO:0000256" key="4">
    <source>
        <dbReference type="ARBA" id="ARBA00023163"/>
    </source>
</evidence>
<keyword evidence="4" id="KW-0804">Transcription</keyword>
<organism evidence="7 8">
    <name type="scientific">Acrocarpospora macrocephala</name>
    <dbReference type="NCBI Taxonomy" id="150177"/>
    <lineage>
        <taxon>Bacteria</taxon>
        <taxon>Bacillati</taxon>
        <taxon>Actinomycetota</taxon>
        <taxon>Actinomycetes</taxon>
        <taxon>Streptosporangiales</taxon>
        <taxon>Streptosporangiaceae</taxon>
        <taxon>Acrocarpospora</taxon>
    </lineage>
</organism>
<dbReference type="InterPro" id="IPR036388">
    <property type="entry name" value="WH-like_DNA-bd_sf"/>
</dbReference>
<comment type="caution">
    <text evidence="7">The sequence shown here is derived from an EMBL/GenBank/DDBJ whole genome shotgun (WGS) entry which is preliminary data.</text>
</comment>
<dbReference type="SUPFAM" id="SSF48452">
    <property type="entry name" value="TPR-like"/>
    <property type="match status" value="1"/>
</dbReference>
<dbReference type="RefSeq" id="WP_218041300.1">
    <property type="nucleotide sequence ID" value="NZ_BAAAHL010000038.1"/>
</dbReference>
<sequence>MTGPAHPVRPDGEGPPDGSLRLQVLGPLRLWRDGVELDAGPRQQAQLLALLLARVGRPVSTRELIDLIWADDAPASALNIIHKYVGALRRVLEPAVPARAAGTYLHRRGDAYVFSAGPATLDLLTFRELLEAARAALAQHARDAALDHYVKALGLWQGPAGDGLSYGSAAMPILAALDDEFHAACAAAAELAVSLHRPERVIPPLQLAASMALFHEPVHAGLITALGAAGRQAEALSAFHAVRDRLAEELGIDPGPALQAAHLRVLTQTPRPPVVTSTESAGDRAPAAGLVGRGEELGVLRQTIEAALTGRTGLGIVEGEPGAGKTRLLEEAAATADRRGALVVWASCLEGDGTPSMWPWEQALTIVLDSLPAPARETWLASELGRLLESRDDDATISGGRAQFRLFEQVVTVIGQASAERPMLLVMDDLQWIDAASLQLFGHLTGRLPAGTAIISALRDRAPTPSSDLSRVLAAASRLPSHRRIRLGSLNLTEVAELIRRETGHEPSADIARNIHVRTAGNPFFVRELSRLLSDRGALGDGDASARAGVPSTVRDVVRDRMAGLDDSARDLLRVAALIGRDVDLGLLARAAGVDVADCLERLEPLRALGLLEMGPEDPFSWRFAHDLVRESVTETTEQWRAIRLHLRVADALEESQADDESVTERLAFHLWAAKPLADPVRTAEALKRAGRRAATKLAFAAADRHLQSAAQVARTAGLPELELSALSLLAIAPRRQAGFGGTTFDLLERAELLARQLGQEVEAAGLLFARLFGAYTFLEWDRVRLVRRLYEQGEASSDLVVRVYGRQAWGLHQWDIGNIGAAYRLFSGNNPALLDGVVSSHSETPIRRDVSGEWPGWLAVLTALHGDAETAGTMIDKWNGPDDPYAVATWAYYITIIASMAGDAGWVLRTIQRWTAVGTGRTAVQQEHYIRLNWYWARALTGDDPAGIAAEAEQLLAGTLVDPPRWGVAYHHGLLAEMWLAAGMPDQAGLALDRADQALDAYGQRYAEGLVLLLRARLLHARGEPADVVRAAAEKARDRSSERESHLFARRAEKFLAEL</sequence>
<dbReference type="Gene3D" id="1.25.40.10">
    <property type="entry name" value="Tetratricopeptide repeat domain"/>
    <property type="match status" value="1"/>
</dbReference>
<keyword evidence="2" id="KW-0805">Transcription regulation</keyword>
<dbReference type="PANTHER" id="PTHR35807">
    <property type="entry name" value="TRANSCRIPTIONAL REGULATOR REDD-RELATED"/>
    <property type="match status" value="1"/>
</dbReference>
<dbReference type="InterPro" id="IPR016032">
    <property type="entry name" value="Sig_transdc_resp-reg_C-effctor"/>
</dbReference>
<accession>A0A5M3WTP1</accession>
<dbReference type="SMART" id="SM00862">
    <property type="entry name" value="Trans_reg_C"/>
    <property type="match status" value="1"/>
</dbReference>
<comment type="similarity">
    <text evidence="1">Belongs to the AfsR/DnrI/RedD regulatory family.</text>
</comment>
<dbReference type="SUPFAM" id="SSF52540">
    <property type="entry name" value="P-loop containing nucleoside triphosphate hydrolases"/>
    <property type="match status" value="1"/>
</dbReference>
<dbReference type="InterPro" id="IPR011990">
    <property type="entry name" value="TPR-like_helical_dom_sf"/>
</dbReference>
<dbReference type="InterPro" id="IPR005158">
    <property type="entry name" value="BTAD"/>
</dbReference>
<feature type="DNA-binding region" description="OmpR/PhoB-type" evidence="5">
    <location>
        <begin position="12"/>
        <end position="116"/>
    </location>
</feature>
<keyword evidence="8" id="KW-1185">Reference proteome</keyword>
<reference evidence="7 8" key="1">
    <citation type="submission" date="2019-10" db="EMBL/GenBank/DDBJ databases">
        <title>Whole genome shotgun sequence of Acrocarpospora macrocephala NBRC 16266.</title>
        <authorList>
            <person name="Ichikawa N."/>
            <person name="Kimura A."/>
            <person name="Kitahashi Y."/>
            <person name="Komaki H."/>
            <person name="Oguchi A."/>
        </authorList>
    </citation>
    <scope>NUCLEOTIDE SEQUENCE [LARGE SCALE GENOMIC DNA]</scope>
    <source>
        <strain evidence="7 8">NBRC 16266</strain>
    </source>
</reference>
<dbReference type="EMBL" id="BLAE01000033">
    <property type="protein sequence ID" value="GES11896.1"/>
    <property type="molecule type" value="Genomic_DNA"/>
</dbReference>
<evidence type="ECO:0000313" key="8">
    <source>
        <dbReference type="Proteomes" id="UP000331127"/>
    </source>
</evidence>
<dbReference type="Gene3D" id="1.10.10.10">
    <property type="entry name" value="Winged helix-like DNA-binding domain superfamily/Winged helix DNA-binding domain"/>
    <property type="match status" value="1"/>
</dbReference>
<dbReference type="GO" id="GO:0003677">
    <property type="term" value="F:DNA binding"/>
    <property type="evidence" value="ECO:0007669"/>
    <property type="project" value="UniProtKB-UniRule"/>
</dbReference>
<gene>
    <name evidence="7" type="ORF">Amac_054930</name>
</gene>
<dbReference type="CDD" id="cd15831">
    <property type="entry name" value="BTAD"/>
    <property type="match status" value="1"/>
</dbReference>